<sequence>MPTCSAPTANRTHAKTGPATRSRTGAFTLVELIVVLSMLALFVMVAQANLFGILRRSTFKAQVQGFVSAMQMAASAAAETGRRYEVIVDVTEQTYLLRRISSSNLVEVLDEEIVVDGYFGDGCRVAYVEFDDGTFANEGRAKFRAGHSGWQYGGKIVFRDESEQAHTVAVGRLTPIVQLLQGNPELMRPRTKEQVASF</sequence>
<keyword evidence="2" id="KW-1133">Transmembrane helix</keyword>
<evidence type="ECO:0008006" key="5">
    <source>
        <dbReference type="Google" id="ProtNLM"/>
    </source>
</evidence>
<dbReference type="InterPro" id="IPR045584">
    <property type="entry name" value="Pilin-like"/>
</dbReference>
<name>A0AAW6TRU5_9BACT</name>
<dbReference type="Proteomes" id="UP001431776">
    <property type="component" value="Unassembled WGS sequence"/>
</dbReference>
<proteinExistence type="predicted"/>
<dbReference type="AlphaFoldDB" id="A0AAW6TRU5"/>
<evidence type="ECO:0000256" key="1">
    <source>
        <dbReference type="SAM" id="MobiDB-lite"/>
    </source>
</evidence>
<gene>
    <name evidence="3" type="ORF">QJ522_05125</name>
</gene>
<feature type="region of interest" description="Disordered" evidence="1">
    <location>
        <begin position="1"/>
        <end position="20"/>
    </location>
</feature>
<dbReference type="SUPFAM" id="SSF54523">
    <property type="entry name" value="Pili subunits"/>
    <property type="match status" value="1"/>
</dbReference>
<dbReference type="Gene3D" id="3.30.700.10">
    <property type="entry name" value="Glycoprotein, Type 4 Pilin"/>
    <property type="match status" value="1"/>
</dbReference>
<comment type="caution">
    <text evidence="3">The sequence shown here is derived from an EMBL/GenBank/DDBJ whole genome shotgun (WGS) entry which is preliminary data.</text>
</comment>
<evidence type="ECO:0000256" key="2">
    <source>
        <dbReference type="SAM" id="Phobius"/>
    </source>
</evidence>
<reference evidence="3" key="1">
    <citation type="submission" date="2023-05" db="EMBL/GenBank/DDBJ databases">
        <title>Anaerotaeda fermentans gen. nov., sp. nov., a novel anaerobic planctomycete of the new family within the order Sedimentisphaerales isolated from Taman Peninsula, Russia.</title>
        <authorList>
            <person name="Khomyakova M.A."/>
            <person name="Merkel A.Y."/>
            <person name="Slobodkin A.I."/>
        </authorList>
    </citation>
    <scope>NUCLEOTIDE SEQUENCE</scope>
    <source>
        <strain evidence="3">M17dextr</strain>
    </source>
</reference>
<dbReference type="RefSeq" id="WP_349243822.1">
    <property type="nucleotide sequence ID" value="NZ_JASCXX010000004.1"/>
</dbReference>
<evidence type="ECO:0000313" key="3">
    <source>
        <dbReference type="EMBL" id="MDI6448417.1"/>
    </source>
</evidence>
<evidence type="ECO:0000313" key="4">
    <source>
        <dbReference type="Proteomes" id="UP001431776"/>
    </source>
</evidence>
<dbReference type="EMBL" id="JASCXX010000004">
    <property type="protein sequence ID" value="MDI6448417.1"/>
    <property type="molecule type" value="Genomic_DNA"/>
</dbReference>
<keyword evidence="4" id="KW-1185">Reference proteome</keyword>
<accession>A0AAW6TRU5</accession>
<keyword evidence="2" id="KW-0472">Membrane</keyword>
<organism evidence="3 4">
    <name type="scientific">Anaerobaca lacustris</name>
    <dbReference type="NCBI Taxonomy" id="3044600"/>
    <lineage>
        <taxon>Bacteria</taxon>
        <taxon>Pseudomonadati</taxon>
        <taxon>Planctomycetota</taxon>
        <taxon>Phycisphaerae</taxon>
        <taxon>Sedimentisphaerales</taxon>
        <taxon>Anaerobacaceae</taxon>
        <taxon>Anaerobaca</taxon>
    </lineage>
</organism>
<protein>
    <recommendedName>
        <fullName evidence="5">Prepilin-type N-terminal cleavage/methylation domain-containing protein</fullName>
    </recommendedName>
</protein>
<feature type="transmembrane region" description="Helical" evidence="2">
    <location>
        <begin position="32"/>
        <end position="54"/>
    </location>
</feature>
<feature type="compositionally biased region" description="Polar residues" evidence="1">
    <location>
        <begin position="1"/>
        <end position="11"/>
    </location>
</feature>
<keyword evidence="2" id="KW-0812">Transmembrane</keyword>